<dbReference type="PANTHER" id="PTHR43394">
    <property type="entry name" value="ATP-DEPENDENT PERMEASE MDL1, MITOCHONDRIAL"/>
    <property type="match status" value="1"/>
</dbReference>
<dbReference type="RefSeq" id="WP_341877766.1">
    <property type="nucleotide sequence ID" value="NZ_CP121687.1"/>
</dbReference>
<evidence type="ECO:0000256" key="5">
    <source>
        <dbReference type="ARBA" id="ARBA00022989"/>
    </source>
</evidence>
<feature type="transmembrane region" description="Helical" evidence="7">
    <location>
        <begin position="250"/>
        <end position="270"/>
    </location>
</feature>
<dbReference type="SMART" id="SM00382">
    <property type="entry name" value="AAA"/>
    <property type="match status" value="1"/>
</dbReference>
<keyword evidence="11" id="KW-1185">Reference proteome</keyword>
<dbReference type="PANTHER" id="PTHR43394:SF1">
    <property type="entry name" value="ATP-BINDING CASSETTE SUB-FAMILY B MEMBER 10, MITOCHONDRIAL"/>
    <property type="match status" value="1"/>
</dbReference>
<keyword evidence="6 7" id="KW-0472">Membrane</keyword>
<feature type="transmembrane region" description="Helical" evidence="7">
    <location>
        <begin position="52"/>
        <end position="72"/>
    </location>
</feature>
<dbReference type="PROSITE" id="PS50929">
    <property type="entry name" value="ABC_TM1F"/>
    <property type="match status" value="1"/>
</dbReference>
<evidence type="ECO:0000256" key="1">
    <source>
        <dbReference type="ARBA" id="ARBA00004651"/>
    </source>
</evidence>
<dbReference type="InterPro" id="IPR003593">
    <property type="entry name" value="AAA+_ATPase"/>
</dbReference>
<feature type="transmembrane region" description="Helical" evidence="7">
    <location>
        <begin position="162"/>
        <end position="180"/>
    </location>
</feature>
<dbReference type="CDD" id="cd03251">
    <property type="entry name" value="ABCC_MsbA"/>
    <property type="match status" value="1"/>
</dbReference>
<evidence type="ECO:0000259" key="8">
    <source>
        <dbReference type="PROSITE" id="PS50893"/>
    </source>
</evidence>
<proteinExistence type="predicted"/>
<dbReference type="InterPro" id="IPR027417">
    <property type="entry name" value="P-loop_NTPase"/>
</dbReference>
<evidence type="ECO:0000256" key="6">
    <source>
        <dbReference type="ARBA" id="ARBA00023136"/>
    </source>
</evidence>
<reference evidence="10 11" key="1">
    <citation type="submission" date="2023-03" db="EMBL/GenBank/DDBJ databases">
        <title>Novel Species.</title>
        <authorList>
            <person name="Ma S."/>
        </authorList>
    </citation>
    <scope>NUCLEOTIDE SEQUENCE [LARGE SCALE GENOMIC DNA]</scope>
    <source>
        <strain evidence="10 11">LIND6LT2</strain>
    </source>
</reference>
<feature type="domain" description="ABC transmembrane type-1" evidence="9">
    <location>
        <begin position="20"/>
        <end position="305"/>
    </location>
</feature>
<organism evidence="10 11">
    <name type="scientific">Defluviitalea saccharophila</name>
    <dbReference type="NCBI Taxonomy" id="879970"/>
    <lineage>
        <taxon>Bacteria</taxon>
        <taxon>Bacillati</taxon>
        <taxon>Bacillota</taxon>
        <taxon>Clostridia</taxon>
        <taxon>Lachnospirales</taxon>
        <taxon>Defluviitaleaceae</taxon>
        <taxon>Defluviitalea</taxon>
    </lineage>
</organism>
<dbReference type="InterPro" id="IPR036640">
    <property type="entry name" value="ABC1_TM_sf"/>
</dbReference>
<evidence type="ECO:0000256" key="3">
    <source>
        <dbReference type="ARBA" id="ARBA00022741"/>
    </source>
</evidence>
<dbReference type="Gene3D" id="1.20.1560.10">
    <property type="entry name" value="ABC transporter type 1, transmembrane domain"/>
    <property type="match status" value="1"/>
</dbReference>
<dbReference type="GO" id="GO:0005524">
    <property type="term" value="F:ATP binding"/>
    <property type="evidence" value="ECO:0007669"/>
    <property type="project" value="UniProtKB-KW"/>
</dbReference>
<sequence length="577" mass="65230">MSRKAKTFLSYYKPYLGLFIADMACAFIAAGINLVFPLIVRYITGDILQSSSTIAVGLIVKVTLLMLFLTLVEYLCNYFITSYGHIMGARMEHDMRNDIFEHLQKLSFSYYDDQKVGHIMSRITNDLFDITELCHHGPEDLLISLTKLIGSFIILMNIDLKLTLIVFAFIPVMFVFAYYYNKKMHNAFKKNREKVSLINAGIEDSLAGIRVVKSFTNEEIELKKFKENNIQFVNSKSNSYHYMAKYHSGINAFGSLIYVALIIGASFLIMKNQINTVDLITFLLYIGTFLEPVRKLVNFGEQFQNGITGFERFYEILSIHPDIEDSKNAVEITNVKGDIAFENVSFQYHGTTDAVFSNINLKINAGDYIALVGPSGVGKTTLCSLIPRFYEVSSGTIKIDNKDIRNIKLKSLRQNIGIVQQDVYLFTGSVMENIRYGKPDATEEEIIEAAKNANAHEFIMELPNGYDTDIGQRGIKLSGGQKQRLSIARVFLKNPPILIFDEATSALDNESEKVVQQSLEKLAKNRTTFVIAHRLSTIKNAKKILVLTENGIAEEGTHEELLAQNGLYAQLYNMQFK</sequence>
<keyword evidence="5 7" id="KW-1133">Transmembrane helix</keyword>
<keyword evidence="2 7" id="KW-0812">Transmembrane</keyword>
<dbReference type="Gene3D" id="3.40.50.300">
    <property type="entry name" value="P-loop containing nucleotide triphosphate hydrolases"/>
    <property type="match status" value="1"/>
</dbReference>
<comment type="subcellular location">
    <subcellularLocation>
        <location evidence="1">Cell membrane</location>
        <topology evidence="1">Multi-pass membrane protein</topology>
    </subcellularLocation>
</comment>
<dbReference type="InterPro" id="IPR011527">
    <property type="entry name" value="ABC1_TM_dom"/>
</dbReference>
<evidence type="ECO:0000313" key="10">
    <source>
        <dbReference type="EMBL" id="WZL70809.1"/>
    </source>
</evidence>
<dbReference type="SUPFAM" id="SSF90123">
    <property type="entry name" value="ABC transporter transmembrane region"/>
    <property type="match status" value="1"/>
</dbReference>
<evidence type="ECO:0000256" key="2">
    <source>
        <dbReference type="ARBA" id="ARBA00022692"/>
    </source>
</evidence>
<evidence type="ECO:0000313" key="11">
    <source>
        <dbReference type="Proteomes" id="UP001486565"/>
    </source>
</evidence>
<dbReference type="PROSITE" id="PS50893">
    <property type="entry name" value="ABC_TRANSPORTER_2"/>
    <property type="match status" value="1"/>
</dbReference>
<keyword evidence="3" id="KW-0547">Nucleotide-binding</keyword>
<dbReference type="CDD" id="cd18549">
    <property type="entry name" value="ABC_6TM_YwjA_like"/>
    <property type="match status" value="1"/>
</dbReference>
<dbReference type="SUPFAM" id="SSF52540">
    <property type="entry name" value="P-loop containing nucleoside triphosphate hydrolases"/>
    <property type="match status" value="1"/>
</dbReference>
<dbReference type="Pfam" id="PF00664">
    <property type="entry name" value="ABC_membrane"/>
    <property type="match status" value="1"/>
</dbReference>
<keyword evidence="4 10" id="KW-0067">ATP-binding</keyword>
<dbReference type="InterPro" id="IPR039421">
    <property type="entry name" value="Type_1_exporter"/>
</dbReference>
<feature type="domain" description="ABC transporter" evidence="8">
    <location>
        <begin position="339"/>
        <end position="574"/>
    </location>
</feature>
<dbReference type="EMBL" id="CP121687">
    <property type="protein sequence ID" value="WZL70809.1"/>
    <property type="molecule type" value="Genomic_DNA"/>
</dbReference>
<feature type="transmembrane region" description="Helical" evidence="7">
    <location>
        <begin position="15"/>
        <end position="40"/>
    </location>
</feature>
<name>A0ABZ2Y894_9FIRM</name>
<dbReference type="Proteomes" id="UP001486565">
    <property type="component" value="Chromosome"/>
</dbReference>
<dbReference type="InterPro" id="IPR017871">
    <property type="entry name" value="ABC_transporter-like_CS"/>
</dbReference>
<gene>
    <name evidence="10" type="ORF">QBE51_04615</name>
</gene>
<evidence type="ECO:0000256" key="7">
    <source>
        <dbReference type="SAM" id="Phobius"/>
    </source>
</evidence>
<dbReference type="InterPro" id="IPR003439">
    <property type="entry name" value="ABC_transporter-like_ATP-bd"/>
</dbReference>
<protein>
    <submittedName>
        <fullName evidence="10">ABC transporter ATP-binding protein</fullName>
    </submittedName>
</protein>
<evidence type="ECO:0000256" key="4">
    <source>
        <dbReference type="ARBA" id="ARBA00022840"/>
    </source>
</evidence>
<dbReference type="PROSITE" id="PS00211">
    <property type="entry name" value="ABC_TRANSPORTER_1"/>
    <property type="match status" value="1"/>
</dbReference>
<dbReference type="Pfam" id="PF00005">
    <property type="entry name" value="ABC_tran"/>
    <property type="match status" value="1"/>
</dbReference>
<evidence type="ECO:0000259" key="9">
    <source>
        <dbReference type="PROSITE" id="PS50929"/>
    </source>
</evidence>
<accession>A0ABZ2Y894</accession>